<sequence>MRSLNDLEGFCDYLVKMYGSPRASTEEQKAAEFRKLYLKDLPTNVRALRAVAGCFGICLKELEKMPRNVRGYHEICDGRKYIYYRAKDSASGIENTILHELREMMETVFGQIQPGYEALRTSARHIAANRFASAVLLPEDEFRERVYQTGFDVISLSRIYSKSYSQILLRMGEVFEGRVFFYGALYESDDAEGEEWAVTYWSGSRNGETNPNIFDIDGPFPKKGGRALPGSLVDRAVKTKKPHLSNKITLNRAWRLEGGLIALAQPMVDSAEIEKVAMVVMKASDGHLLKPQIDVLKPVTMEVIPASLGGKDGH</sequence>
<name>A0A0W0GH28_9CHLR</name>
<gene>
    <name evidence="2" type="ORF">DEALK_07070</name>
</gene>
<evidence type="ECO:0000259" key="1">
    <source>
        <dbReference type="Pfam" id="PF06114"/>
    </source>
</evidence>
<dbReference type="STRING" id="1217799.DEALK_07070"/>
<comment type="caution">
    <text evidence="2">The sequence shown here is derived from an EMBL/GenBank/DDBJ whole genome shotgun (WGS) entry which is preliminary data.</text>
</comment>
<evidence type="ECO:0000313" key="3">
    <source>
        <dbReference type="Proteomes" id="UP000053947"/>
    </source>
</evidence>
<dbReference type="OrthoDB" id="166441at2"/>
<dbReference type="EMBL" id="LFDV01000002">
    <property type="protein sequence ID" value="KTB47862.1"/>
    <property type="molecule type" value="Genomic_DNA"/>
</dbReference>
<dbReference type="InterPro" id="IPR010359">
    <property type="entry name" value="IrrE_HExxH"/>
</dbReference>
<reference evidence="2 3" key="1">
    <citation type="submission" date="2015-06" db="EMBL/GenBank/DDBJ databases">
        <title>Genome sequence of the organohalide-respiring Dehalogenimonas alkenigignens type strain (IP3-3T).</title>
        <authorList>
            <person name="Key T.A."/>
            <person name="Richmond D.P."/>
            <person name="Bowman K.S."/>
            <person name="Cho Y.-J."/>
            <person name="Chun J."/>
            <person name="da Costa M.S."/>
            <person name="Rainey F.A."/>
            <person name="Moe W.M."/>
        </authorList>
    </citation>
    <scope>NUCLEOTIDE SEQUENCE [LARGE SCALE GENOMIC DNA]</scope>
    <source>
        <strain evidence="2 3">IP3-3</strain>
    </source>
</reference>
<dbReference type="AlphaFoldDB" id="A0A0W0GH28"/>
<dbReference type="Proteomes" id="UP000053947">
    <property type="component" value="Unassembled WGS sequence"/>
</dbReference>
<feature type="domain" description="IrrE N-terminal-like" evidence="1">
    <location>
        <begin position="54"/>
        <end position="170"/>
    </location>
</feature>
<keyword evidence="3" id="KW-1185">Reference proteome</keyword>
<accession>A0A0W0GH28</accession>
<evidence type="ECO:0000313" key="2">
    <source>
        <dbReference type="EMBL" id="KTB47862.1"/>
    </source>
</evidence>
<proteinExistence type="predicted"/>
<dbReference type="RefSeq" id="WP_058438743.1">
    <property type="nucleotide sequence ID" value="NZ_KQ758903.1"/>
</dbReference>
<dbReference type="Pfam" id="PF06114">
    <property type="entry name" value="Peptidase_M78"/>
    <property type="match status" value="1"/>
</dbReference>
<protein>
    <recommendedName>
        <fullName evidence="1">IrrE N-terminal-like domain-containing protein</fullName>
    </recommendedName>
</protein>
<organism evidence="2 3">
    <name type="scientific">Dehalogenimonas alkenigignens</name>
    <dbReference type="NCBI Taxonomy" id="1217799"/>
    <lineage>
        <taxon>Bacteria</taxon>
        <taxon>Bacillati</taxon>
        <taxon>Chloroflexota</taxon>
        <taxon>Dehalococcoidia</taxon>
        <taxon>Dehalococcoidales</taxon>
        <taxon>Dehalococcoidaceae</taxon>
        <taxon>Dehalogenimonas</taxon>
    </lineage>
</organism>